<feature type="transmembrane region" description="Helical" evidence="15">
    <location>
        <begin position="543"/>
        <end position="568"/>
    </location>
</feature>
<evidence type="ECO:0000256" key="13">
    <source>
        <dbReference type="ARBA" id="ARBA00038492"/>
    </source>
</evidence>
<dbReference type="InterPro" id="IPR017978">
    <property type="entry name" value="GPCR_3_C"/>
</dbReference>
<evidence type="ECO:0000313" key="18">
    <source>
        <dbReference type="Proteomes" id="UP000694620"/>
    </source>
</evidence>
<keyword evidence="10" id="KW-0675">Receptor</keyword>
<evidence type="ECO:0000256" key="12">
    <source>
        <dbReference type="ARBA" id="ARBA00023224"/>
    </source>
</evidence>
<keyword evidence="6 15" id="KW-1133">Transmembrane helix</keyword>
<dbReference type="Proteomes" id="UP000694620">
    <property type="component" value="Chromosome 3"/>
</dbReference>
<dbReference type="Ensembl" id="ENSECRT00000004953.1">
    <property type="protein sequence ID" value="ENSECRP00000004870.1"/>
    <property type="gene ID" value="ENSECRG00000003254.1"/>
</dbReference>
<keyword evidence="7" id="KW-0297">G-protein coupled receptor</keyword>
<dbReference type="GO" id="GO:0004930">
    <property type="term" value="F:G protein-coupled receptor activity"/>
    <property type="evidence" value="ECO:0007669"/>
    <property type="project" value="UniProtKB-KW"/>
</dbReference>
<dbReference type="FunFam" id="3.40.50.2300:FF:000016">
    <property type="entry name" value="Taste 1 receptor member 2"/>
    <property type="match status" value="1"/>
</dbReference>
<comment type="subcellular location">
    <subcellularLocation>
        <location evidence="1">Cell membrane</location>
        <topology evidence="1">Multi-pass membrane protein</topology>
    </subcellularLocation>
</comment>
<feature type="transmembrane region" description="Helical" evidence="15">
    <location>
        <begin position="756"/>
        <end position="781"/>
    </location>
</feature>
<comment type="similarity">
    <text evidence="13">Belongs to the G-protein coupled receptor 3 family. TAS1R subfamily.</text>
</comment>
<evidence type="ECO:0000313" key="17">
    <source>
        <dbReference type="Ensembl" id="ENSECRP00000004870.1"/>
    </source>
</evidence>
<dbReference type="InterPro" id="IPR000337">
    <property type="entry name" value="GPCR_3"/>
</dbReference>
<dbReference type="Pfam" id="PF00003">
    <property type="entry name" value="7tm_3"/>
    <property type="match status" value="1"/>
</dbReference>
<evidence type="ECO:0000256" key="6">
    <source>
        <dbReference type="ARBA" id="ARBA00022989"/>
    </source>
</evidence>
<evidence type="ECO:0000256" key="3">
    <source>
        <dbReference type="ARBA" id="ARBA00022475"/>
    </source>
</evidence>
<protein>
    <recommendedName>
        <fullName evidence="14">G-protein coupled receptor family C group 6 member A</fullName>
    </recommendedName>
</protein>
<dbReference type="Pfam" id="PF07562">
    <property type="entry name" value="NCD3G"/>
    <property type="match status" value="1"/>
</dbReference>
<dbReference type="Gene3D" id="3.40.50.2300">
    <property type="match status" value="2"/>
</dbReference>
<keyword evidence="8 15" id="KW-0472">Membrane</keyword>
<dbReference type="GeneTree" id="ENSGT00940000158416"/>
<organism evidence="17 18">
    <name type="scientific">Erpetoichthys calabaricus</name>
    <name type="common">Rope fish</name>
    <name type="synonym">Calamoichthys calabaricus</name>
    <dbReference type="NCBI Taxonomy" id="27687"/>
    <lineage>
        <taxon>Eukaryota</taxon>
        <taxon>Metazoa</taxon>
        <taxon>Chordata</taxon>
        <taxon>Craniata</taxon>
        <taxon>Vertebrata</taxon>
        <taxon>Euteleostomi</taxon>
        <taxon>Actinopterygii</taxon>
        <taxon>Polypteriformes</taxon>
        <taxon>Polypteridae</taxon>
        <taxon>Erpetoichthys</taxon>
    </lineage>
</organism>
<dbReference type="InterPro" id="IPR001828">
    <property type="entry name" value="ANF_lig-bd_rcpt"/>
</dbReference>
<dbReference type="InterPro" id="IPR011500">
    <property type="entry name" value="GPCR_3_9-Cys_dom"/>
</dbReference>
<keyword evidence="9" id="KW-1015">Disulfide bond</keyword>
<accession>A0A8C4RP85</accession>
<name>A0A8C4RP85_ERPCA</name>
<dbReference type="Pfam" id="PF01094">
    <property type="entry name" value="ANF_receptor"/>
    <property type="match status" value="1"/>
</dbReference>
<dbReference type="PANTHER" id="PTHR24061">
    <property type="entry name" value="CALCIUM-SENSING RECEPTOR-RELATED"/>
    <property type="match status" value="1"/>
</dbReference>
<dbReference type="InterPro" id="IPR028082">
    <property type="entry name" value="Peripla_BP_I"/>
</dbReference>
<keyword evidence="18" id="KW-1185">Reference proteome</keyword>
<dbReference type="PROSITE" id="PS50259">
    <property type="entry name" value="G_PROTEIN_RECEP_F3_4"/>
    <property type="match status" value="1"/>
</dbReference>
<dbReference type="InterPro" id="IPR038550">
    <property type="entry name" value="GPCR_3_9-Cys_sf"/>
</dbReference>
<evidence type="ECO:0000256" key="11">
    <source>
        <dbReference type="ARBA" id="ARBA00023180"/>
    </source>
</evidence>
<evidence type="ECO:0000256" key="7">
    <source>
        <dbReference type="ARBA" id="ARBA00023040"/>
    </source>
</evidence>
<sequence length="829" mass="93727">MKTFWFVLQCNVCLCHIVLWHGGGIHQLAFSIMLFVISFKKILNFPFTSCLLCTFLNFRFDVDKFLGVMSMIYTIQAINNSTEILPGIILGYEILDTCSDITTALADVFQLLSLSKAPDHQAEFLCDYTTYRPFVSAVVGPGYSDISVAVGRVFQLFMMPQISYSSSSTILSDKAQFPSFLRTVPSEADQIKAMTLLMVQMNWRHILIIGSDDDYSQQGVTALVTSAQQANICIDFSQTIPTSEITNLLPGLIQKVRESPANVVVVFAEATFAKVLLQRAINDSVKKTWLASDTWSVSSFITTLPNIDTIGNILGFSFKMDQVNGFADFLDNLPSSQWSRNQFYEEYQSLRAVCNSSSISEIINCISSKKADSVTRKFLGPDGFLKELIEAGTPIPFNVFLSVLSVAHALHDLLGCDSTSCNGSLEFTPWMVSLFSFHFHADIHLSRLMRGSYSLYFIFYNFSLCNKALLFSQNISSSCSSQCKPGEMKSSNSCCYMCVPCPEGLISNITDAASCFPCQQDEYPNNTVCIKMPQTYFNWTDNFAIFLMIFDILGIIIVGAIAMIFTIHYTTPVVKAAGSFMVYVILTCLLLSFISVIFFIGKPTDIKCKIRQIMFAISFTCCISCMLMNSFRIFVAFMFDPLQQHILKIVYKPFMIIPVFILLEVLILVLWMTLNGPTTYLQTSEDNQVYRCSEGSLVAYYFTHGYTTFISLICFTFAFVSRKLPHNYNEAKFITFAMLVHLIAWMIFFAEFSYSFGIYLSAIQALTCLISSYGVVIWYFLPKCYIMLFRKEKNTRENFSLHVYSYSQKTVNETFQKAHETTNPPENRV</sequence>
<dbReference type="InterPro" id="IPR000068">
    <property type="entry name" value="GPCR_3_Ca_sens_rcpt-rel"/>
</dbReference>
<evidence type="ECO:0000256" key="15">
    <source>
        <dbReference type="SAM" id="Phobius"/>
    </source>
</evidence>
<dbReference type="GO" id="GO:0050909">
    <property type="term" value="P:sensory perception of taste"/>
    <property type="evidence" value="ECO:0007669"/>
    <property type="project" value="UniProtKB-ARBA"/>
</dbReference>
<feature type="transmembrane region" description="Helical" evidence="15">
    <location>
        <begin position="580"/>
        <end position="601"/>
    </location>
</feature>
<dbReference type="Gene3D" id="2.10.50.30">
    <property type="entry name" value="GPCR, family 3, nine cysteines domain"/>
    <property type="match status" value="1"/>
</dbReference>
<evidence type="ECO:0000256" key="10">
    <source>
        <dbReference type="ARBA" id="ARBA00023170"/>
    </source>
</evidence>
<evidence type="ECO:0000256" key="5">
    <source>
        <dbReference type="ARBA" id="ARBA00022729"/>
    </source>
</evidence>
<keyword evidence="12" id="KW-0807">Transducer</keyword>
<comment type="subunit">
    <text evidence="2">Homodimer; disulfide-linked.</text>
</comment>
<dbReference type="GO" id="GO:0005886">
    <property type="term" value="C:plasma membrane"/>
    <property type="evidence" value="ECO:0007669"/>
    <property type="project" value="UniProtKB-SubCell"/>
</dbReference>
<evidence type="ECO:0000256" key="9">
    <source>
        <dbReference type="ARBA" id="ARBA00023157"/>
    </source>
</evidence>
<dbReference type="FunFam" id="2.10.50.30:FF:000004">
    <property type="entry name" value="Taste receptor type 1 member 3-like protein"/>
    <property type="match status" value="1"/>
</dbReference>
<evidence type="ECO:0000256" key="2">
    <source>
        <dbReference type="ARBA" id="ARBA00011748"/>
    </source>
</evidence>
<keyword evidence="3" id="KW-1003">Cell membrane</keyword>
<keyword evidence="4 15" id="KW-0812">Transmembrane</keyword>
<feature type="transmembrane region" description="Helical" evidence="15">
    <location>
        <begin position="25"/>
        <end position="43"/>
    </location>
</feature>
<evidence type="ECO:0000256" key="8">
    <source>
        <dbReference type="ARBA" id="ARBA00023136"/>
    </source>
</evidence>
<feature type="domain" description="G-protein coupled receptors family 3 profile" evidence="16">
    <location>
        <begin position="543"/>
        <end position="797"/>
    </location>
</feature>
<evidence type="ECO:0000256" key="4">
    <source>
        <dbReference type="ARBA" id="ARBA00022692"/>
    </source>
</evidence>
<reference evidence="17" key="1">
    <citation type="submission" date="2021-06" db="EMBL/GenBank/DDBJ databases">
        <authorList>
            <consortium name="Wellcome Sanger Institute Data Sharing"/>
        </authorList>
    </citation>
    <scope>NUCLEOTIDE SEQUENCE [LARGE SCALE GENOMIC DNA]</scope>
</reference>
<feature type="transmembrane region" description="Helical" evidence="15">
    <location>
        <begin position="698"/>
        <end position="721"/>
    </location>
</feature>
<dbReference type="AlphaFoldDB" id="A0A8C4RP85"/>
<reference evidence="17" key="2">
    <citation type="submission" date="2025-08" db="UniProtKB">
        <authorList>
            <consortium name="Ensembl"/>
        </authorList>
    </citation>
    <scope>IDENTIFICATION</scope>
</reference>
<feature type="transmembrane region" description="Helical" evidence="15">
    <location>
        <begin position="733"/>
        <end position="750"/>
    </location>
</feature>
<evidence type="ECO:0000256" key="14">
    <source>
        <dbReference type="ARBA" id="ARBA00039774"/>
    </source>
</evidence>
<keyword evidence="5" id="KW-0732">Signal</keyword>
<feature type="transmembrane region" description="Helical" evidence="15">
    <location>
        <begin position="613"/>
        <end position="637"/>
    </location>
</feature>
<reference evidence="17" key="3">
    <citation type="submission" date="2025-09" db="UniProtKB">
        <authorList>
            <consortium name="Ensembl"/>
        </authorList>
    </citation>
    <scope>IDENTIFICATION</scope>
</reference>
<feature type="transmembrane region" description="Helical" evidence="15">
    <location>
        <begin position="649"/>
        <end position="674"/>
    </location>
</feature>
<dbReference type="PANTHER" id="PTHR24061:SF5">
    <property type="entry name" value="G-PROTEIN COUPLED RECEPTOR FAMILY C GROUP 6 MEMBER A"/>
    <property type="match status" value="1"/>
</dbReference>
<evidence type="ECO:0000256" key="1">
    <source>
        <dbReference type="ARBA" id="ARBA00004651"/>
    </source>
</evidence>
<proteinExistence type="inferred from homology"/>
<evidence type="ECO:0000259" key="16">
    <source>
        <dbReference type="PROSITE" id="PS50259"/>
    </source>
</evidence>
<keyword evidence="11" id="KW-0325">Glycoprotein</keyword>
<dbReference type="PRINTS" id="PR00248">
    <property type="entry name" value="GPCRMGR"/>
</dbReference>
<dbReference type="SUPFAM" id="SSF53822">
    <property type="entry name" value="Periplasmic binding protein-like I"/>
    <property type="match status" value="1"/>
</dbReference>